<dbReference type="EMBL" id="VSSQ01034686">
    <property type="protein sequence ID" value="MPM86707.1"/>
    <property type="molecule type" value="Genomic_DNA"/>
</dbReference>
<dbReference type="GO" id="GO:0030153">
    <property type="term" value="P:bacteriocin immunity"/>
    <property type="evidence" value="ECO:0007669"/>
    <property type="project" value="InterPro"/>
</dbReference>
<evidence type="ECO:0000313" key="3">
    <source>
        <dbReference type="EMBL" id="MPM86707.1"/>
    </source>
</evidence>
<reference evidence="3" key="1">
    <citation type="submission" date="2019-08" db="EMBL/GenBank/DDBJ databases">
        <authorList>
            <person name="Kucharzyk K."/>
            <person name="Murdoch R.W."/>
            <person name="Higgins S."/>
            <person name="Loffler F."/>
        </authorList>
    </citation>
    <scope>NUCLEOTIDE SEQUENCE</scope>
</reference>
<keyword evidence="1" id="KW-0812">Transmembrane</keyword>
<feature type="transmembrane region" description="Helical" evidence="1">
    <location>
        <begin position="28"/>
        <end position="49"/>
    </location>
</feature>
<dbReference type="Pfam" id="PF06713">
    <property type="entry name" value="bPH_4"/>
    <property type="match status" value="1"/>
</dbReference>
<comment type="caution">
    <text evidence="3">The sequence shown here is derived from an EMBL/GenBank/DDBJ whole genome shotgun (WGS) entry which is preliminary data.</text>
</comment>
<protein>
    <recommendedName>
        <fullName evidence="2">Uncharacterized protein YyaB-like PH domain-containing protein</fullName>
    </recommendedName>
</protein>
<dbReference type="AlphaFoldDB" id="A0A645DBY8"/>
<keyword evidence="1" id="KW-0472">Membrane</keyword>
<keyword evidence="1" id="KW-1133">Transmembrane helix</keyword>
<feature type="domain" description="Uncharacterized protein YyaB-like PH" evidence="2">
    <location>
        <begin position="77"/>
        <end position="156"/>
    </location>
</feature>
<evidence type="ECO:0000256" key="1">
    <source>
        <dbReference type="SAM" id="Phobius"/>
    </source>
</evidence>
<dbReference type="InterPro" id="IPR009589">
    <property type="entry name" value="PH_YyaB-like"/>
</dbReference>
<accession>A0A645DBY8</accession>
<evidence type="ECO:0000259" key="2">
    <source>
        <dbReference type="Pfam" id="PF06713"/>
    </source>
</evidence>
<organism evidence="3">
    <name type="scientific">bioreactor metagenome</name>
    <dbReference type="NCBI Taxonomy" id="1076179"/>
    <lineage>
        <taxon>unclassified sequences</taxon>
        <taxon>metagenomes</taxon>
        <taxon>ecological metagenomes</taxon>
    </lineage>
</organism>
<proteinExistence type="predicted"/>
<gene>
    <name evidence="3" type="ORF">SDC9_133798</name>
</gene>
<name>A0A645DBY8_9ZZZZ</name>
<sequence>MTEAASEEKESLHRAEDVTVFRTKKGNIFWFGVGISILIFSLLTAIGLIFRSWTFATIFAVIGIISVSLIILAAHRTKYTFGQDELTISVPLALDVAVPPIPYSEVRKVIDSNNRRLFVYQGYSTDVIEIYYGRNEYVCISPEDKQAALDILKERCPQAAFTTERRS</sequence>
<feature type="transmembrane region" description="Helical" evidence="1">
    <location>
        <begin position="55"/>
        <end position="74"/>
    </location>
</feature>